<protein>
    <submittedName>
        <fullName evidence="2">GPI mannosyltransferase 1 isoform X1</fullName>
    </submittedName>
</protein>
<accession>A0AC58IPS6</accession>
<gene>
    <name evidence="2" type="primary">pigm</name>
    <name evidence="2" type="synonym">zgc:64177</name>
</gene>
<keyword evidence="2" id="KW-0328">Glycosyltransferase</keyword>
<proteinExistence type="predicted"/>
<evidence type="ECO:0000313" key="1">
    <source>
        <dbReference type="Proteomes" id="UP000000437"/>
    </source>
</evidence>
<dbReference type="RefSeq" id="XP_073796228.1">
    <property type="nucleotide sequence ID" value="XM_073940127.1"/>
</dbReference>
<reference evidence="2" key="1">
    <citation type="submission" date="2025-08" db="UniProtKB">
        <authorList>
            <consortium name="RefSeq"/>
        </authorList>
    </citation>
    <scope>IDENTIFICATION</scope>
    <source>
        <strain evidence="2">Tuebingen</strain>
        <tissue evidence="2">Fibroblasts and whole tissue</tissue>
    </source>
</reference>
<organism evidence="1 2">
    <name type="scientific">Danio rerio</name>
    <name type="common">Zebrafish</name>
    <name type="synonym">Brachydanio rerio</name>
    <dbReference type="NCBI Taxonomy" id="7955"/>
    <lineage>
        <taxon>Eukaryota</taxon>
        <taxon>Metazoa</taxon>
        <taxon>Chordata</taxon>
        <taxon>Craniata</taxon>
        <taxon>Vertebrata</taxon>
        <taxon>Euteleostomi</taxon>
        <taxon>Actinopterygii</taxon>
        <taxon>Neopterygii</taxon>
        <taxon>Teleostei</taxon>
        <taxon>Ostariophysi</taxon>
        <taxon>Cypriniformes</taxon>
        <taxon>Danionidae</taxon>
        <taxon>Danioninae</taxon>
        <taxon>Danio</taxon>
    </lineage>
</organism>
<evidence type="ECO:0000313" key="2">
    <source>
        <dbReference type="RefSeq" id="XP_073796228.1"/>
    </source>
</evidence>
<dbReference type="Proteomes" id="UP000000437">
    <property type="component" value="Chromosome 24"/>
</dbReference>
<keyword evidence="1" id="KW-1185">Reference proteome</keyword>
<name>A0AC58IPS6_DANRE</name>
<keyword evidence="2" id="KW-0808">Transferase</keyword>
<sequence>MEARVCVLFGAAALLRLLLLCVGVYQDQTLKLKYTDVDYHVFTDAARFITQVWLGVPPGGVPVPPDSQRPAPQLLPVLLPAVCVCGALLELRPAPAAAPAPAPAAPAGLGRLQLRPALLLLPAHRSVRQLQQSLHLTVFPVVPVSPAGGPPPSASPARPRAAAAAAVAAPAGPLAGSGVSAGVSGLEQFLLDLGGESAVPADQHLHPGTDHPTLPAARQESRLRRARERL</sequence>